<proteinExistence type="predicted"/>
<evidence type="ECO:0000313" key="3">
    <source>
        <dbReference type="Proteomes" id="UP000242146"/>
    </source>
</evidence>
<accession>A0A1X2G8C7</accession>
<dbReference type="Proteomes" id="UP000242146">
    <property type="component" value="Unassembled WGS sequence"/>
</dbReference>
<dbReference type="EMBL" id="MCGT01000014">
    <property type="protein sequence ID" value="ORX54154.1"/>
    <property type="molecule type" value="Genomic_DNA"/>
</dbReference>
<dbReference type="OrthoDB" id="2270519at2759"/>
<keyword evidence="3" id="KW-1185">Reference proteome</keyword>
<protein>
    <submittedName>
        <fullName evidence="1">Uncharacterized protein</fullName>
    </submittedName>
</protein>
<evidence type="ECO:0000313" key="1">
    <source>
        <dbReference type="EMBL" id="ORX47698.1"/>
    </source>
</evidence>
<name>A0A1X2G8C7_9FUNG</name>
<evidence type="ECO:0000313" key="2">
    <source>
        <dbReference type="EMBL" id="ORX54154.1"/>
    </source>
</evidence>
<dbReference type="EMBL" id="MCGT01000032">
    <property type="protein sequence ID" value="ORX47698.1"/>
    <property type="molecule type" value="Genomic_DNA"/>
</dbReference>
<dbReference type="AlphaFoldDB" id="A0A1X2G8C7"/>
<gene>
    <name evidence="2" type="ORF">DM01DRAFT_1322371</name>
    <name evidence="1" type="ORF">DM01DRAFT_1326773</name>
</gene>
<reference evidence="1 3" key="1">
    <citation type="submission" date="2016-07" db="EMBL/GenBank/DDBJ databases">
        <title>Pervasive Adenine N6-methylation of Active Genes in Fungi.</title>
        <authorList>
            <consortium name="DOE Joint Genome Institute"/>
            <person name="Mondo S.J."/>
            <person name="Dannebaum R.O."/>
            <person name="Kuo R.C."/>
            <person name="Labutti K."/>
            <person name="Haridas S."/>
            <person name="Kuo A."/>
            <person name="Salamov A."/>
            <person name="Ahrendt S.R."/>
            <person name="Lipzen A."/>
            <person name="Sullivan W."/>
            <person name="Andreopoulos W.B."/>
            <person name="Clum A."/>
            <person name="Lindquist E."/>
            <person name="Daum C."/>
            <person name="Ramamoorthy G.K."/>
            <person name="Gryganskyi A."/>
            <person name="Culley D."/>
            <person name="Magnuson J.K."/>
            <person name="James T.Y."/>
            <person name="O'Malley M.A."/>
            <person name="Stajich J.E."/>
            <person name="Spatafora J.W."/>
            <person name="Visel A."/>
            <person name="Grigoriev I.V."/>
        </authorList>
    </citation>
    <scope>NUCLEOTIDE SEQUENCE [LARGE SCALE GENOMIC DNA]</scope>
    <source>
        <strain evidence="1 3">NRRL 3301</strain>
    </source>
</reference>
<organism evidence="1 3">
    <name type="scientific">Hesseltinella vesiculosa</name>
    <dbReference type="NCBI Taxonomy" id="101127"/>
    <lineage>
        <taxon>Eukaryota</taxon>
        <taxon>Fungi</taxon>
        <taxon>Fungi incertae sedis</taxon>
        <taxon>Mucoromycota</taxon>
        <taxon>Mucoromycotina</taxon>
        <taxon>Mucoromycetes</taxon>
        <taxon>Mucorales</taxon>
        <taxon>Cunninghamellaceae</taxon>
        <taxon>Hesseltinella</taxon>
    </lineage>
</organism>
<sequence length="362" mass="41978">MVFVTKEQAICMFFCDKFSNENATKWLTNLDNLPEVDICYMTDPKEPLLIHKNRLCQDPFQFHEYPSSKESSSSDKVKSSEEDFALSNMAQLLQFLNMVYLAEDPSNEHMYEVKSVTMKQILVTVWEHSNLLNDKSINSFGRWCATKKLNFMNAPNKRKLNENHDRVHTRCLYVLKPQYIDNAAHSITSYLPIYQDYIKSLEKQGYVMVGYVRKSPSKESPETRIRLLRSMCQKLKERSRVKTIFASVCCKANDVLIERDMDDNAISSIVKELGIAGSMQDMLSFITRQSKVCLVALDHAGITTNKADLAEFLSNNQQIEKLVIDRLPFTNKVEEYDCSQLLDDEEKLNDFDCRQRAYQRSK</sequence>
<comment type="caution">
    <text evidence="1">The sequence shown here is derived from an EMBL/GenBank/DDBJ whole genome shotgun (WGS) entry which is preliminary data.</text>
</comment>